<dbReference type="Gene3D" id="3.40.50.1000">
    <property type="entry name" value="HAD superfamily/HAD-like"/>
    <property type="match status" value="1"/>
</dbReference>
<evidence type="ECO:0000313" key="3">
    <source>
        <dbReference type="WBParaSite" id="Pan_g21929.t1"/>
    </source>
</evidence>
<dbReference type="SFLD" id="SFLDG01129">
    <property type="entry name" value="C1.5:_HAD__Beta-PGM__Phosphata"/>
    <property type="match status" value="1"/>
</dbReference>
<name>A0A7E4ZWJ4_PANRE</name>
<dbReference type="InterPro" id="IPR023214">
    <property type="entry name" value="HAD_sf"/>
</dbReference>
<organism evidence="2 3">
    <name type="scientific">Panagrellus redivivus</name>
    <name type="common">Microworm</name>
    <dbReference type="NCBI Taxonomy" id="6233"/>
    <lineage>
        <taxon>Eukaryota</taxon>
        <taxon>Metazoa</taxon>
        <taxon>Ecdysozoa</taxon>
        <taxon>Nematoda</taxon>
        <taxon>Chromadorea</taxon>
        <taxon>Rhabditida</taxon>
        <taxon>Tylenchina</taxon>
        <taxon>Panagrolaimomorpha</taxon>
        <taxon>Panagrolaimoidea</taxon>
        <taxon>Panagrolaimidae</taxon>
        <taxon>Panagrellus</taxon>
    </lineage>
</organism>
<sequence length="324" mass="35289">MAFFRAATTFQRQLPRLVAAHESRLIQTATFARGIIEDNQRTPARPNAPVPSDPIQTSKVLRTDSPRSSTRKGNKAGLVIFDKDGTLICFHSMWVPWTLEVADKISEASKLDIANKVYKILGFCPIEQKVKTGLLAEGTLDQIRQSIVSLLVEHDVDKKAAEQIVNSSIQGCNTSSDETLKQLHDLQKLFQNLKSHNVKIAICTADSRAGTLATLKSLDLEKYVDIVVCGDDAGTEPKPSPHNALAICKALNVDPEDAFMVGDTLADMGMGKSAKLGGTIGVLSGIGEHHELSPHADHMVQHVGELMPIVLDRVAAKELMKELK</sequence>
<dbReference type="PANTHER" id="PTHR43434:SF22">
    <property type="entry name" value="PHOSPHOGLYCOLATE PHOSPHATASE"/>
    <property type="match status" value="1"/>
</dbReference>
<dbReference type="WBParaSite" id="Pan_g21929.t1">
    <property type="protein sequence ID" value="Pan_g21929.t1"/>
    <property type="gene ID" value="Pan_g21929"/>
</dbReference>
<accession>A0A7E4ZWJ4</accession>
<dbReference type="InterPro" id="IPR050155">
    <property type="entry name" value="HAD-like_hydrolase_sf"/>
</dbReference>
<reference evidence="2" key="1">
    <citation type="journal article" date="2013" name="Genetics">
        <title>The draft genome and transcriptome of Panagrellus redivivus are shaped by the harsh demands of a free-living lifestyle.</title>
        <authorList>
            <person name="Srinivasan J."/>
            <person name="Dillman A.R."/>
            <person name="Macchietto M.G."/>
            <person name="Heikkinen L."/>
            <person name="Lakso M."/>
            <person name="Fracchia K.M."/>
            <person name="Antoshechkin I."/>
            <person name="Mortazavi A."/>
            <person name="Wong G."/>
            <person name="Sternberg P.W."/>
        </authorList>
    </citation>
    <scope>NUCLEOTIDE SEQUENCE [LARGE SCALE GENOMIC DNA]</scope>
    <source>
        <strain evidence="2">MT8872</strain>
    </source>
</reference>
<dbReference type="Proteomes" id="UP000492821">
    <property type="component" value="Unassembled WGS sequence"/>
</dbReference>
<dbReference type="GO" id="GO:0008967">
    <property type="term" value="F:phosphoglycolate phosphatase activity"/>
    <property type="evidence" value="ECO:0007669"/>
    <property type="project" value="TreeGrafter"/>
</dbReference>
<dbReference type="SUPFAM" id="SSF56784">
    <property type="entry name" value="HAD-like"/>
    <property type="match status" value="1"/>
</dbReference>
<dbReference type="NCBIfam" id="TIGR01549">
    <property type="entry name" value="HAD-SF-IA-v1"/>
    <property type="match status" value="1"/>
</dbReference>
<dbReference type="AlphaFoldDB" id="A0A7E4ZWJ4"/>
<proteinExistence type="predicted"/>
<dbReference type="SFLD" id="SFLDS00003">
    <property type="entry name" value="Haloacid_Dehalogenase"/>
    <property type="match status" value="1"/>
</dbReference>
<dbReference type="InterPro" id="IPR006439">
    <property type="entry name" value="HAD-SF_hydro_IA"/>
</dbReference>
<evidence type="ECO:0000313" key="2">
    <source>
        <dbReference type="Proteomes" id="UP000492821"/>
    </source>
</evidence>
<dbReference type="Pfam" id="PF00702">
    <property type="entry name" value="Hydrolase"/>
    <property type="match status" value="1"/>
</dbReference>
<feature type="region of interest" description="Disordered" evidence="1">
    <location>
        <begin position="36"/>
        <end position="73"/>
    </location>
</feature>
<reference evidence="3" key="2">
    <citation type="submission" date="2020-10" db="UniProtKB">
        <authorList>
            <consortium name="WormBaseParasite"/>
        </authorList>
    </citation>
    <scope>IDENTIFICATION</scope>
</reference>
<dbReference type="InterPro" id="IPR036412">
    <property type="entry name" value="HAD-like_sf"/>
</dbReference>
<keyword evidence="2" id="KW-1185">Reference proteome</keyword>
<protein>
    <submittedName>
        <fullName evidence="3">HAD-like protein</fullName>
    </submittedName>
</protein>
<dbReference type="PANTHER" id="PTHR43434">
    <property type="entry name" value="PHOSPHOGLYCOLATE PHOSPHATASE"/>
    <property type="match status" value="1"/>
</dbReference>
<evidence type="ECO:0000256" key="1">
    <source>
        <dbReference type="SAM" id="MobiDB-lite"/>
    </source>
</evidence>
<dbReference type="GO" id="GO:0006281">
    <property type="term" value="P:DNA repair"/>
    <property type="evidence" value="ECO:0007669"/>
    <property type="project" value="TreeGrafter"/>
</dbReference>